<dbReference type="HAMAP" id="MF_03054">
    <property type="entry name" value="CTU2"/>
    <property type="match status" value="1"/>
</dbReference>
<dbReference type="PANTHER" id="PTHR20882">
    <property type="entry name" value="CYTOPLASMIC TRNA 2-THIOLATION PROTEIN 2"/>
    <property type="match status" value="1"/>
</dbReference>
<keyword evidence="1 3" id="KW-0963">Cytoplasm</keyword>
<dbReference type="Proteomes" id="UP000319663">
    <property type="component" value="Unassembled WGS sequence"/>
</dbReference>
<comment type="caution">
    <text evidence="4">The sequence shown here is derived from an EMBL/GenBank/DDBJ whole genome shotgun (WGS) entry which is preliminary data.</text>
</comment>
<reference evidence="4 5" key="1">
    <citation type="submission" date="2019-06" db="EMBL/GenBank/DDBJ databases">
        <title>Wine fermentation using esterase from Monascus purpureus.</title>
        <authorList>
            <person name="Geng C."/>
            <person name="Zhang Y."/>
        </authorList>
    </citation>
    <scope>NUCLEOTIDE SEQUENCE [LARGE SCALE GENOMIC DNA]</scope>
    <source>
        <strain evidence="4">HQ1</strain>
    </source>
</reference>
<dbReference type="STRING" id="5098.A0A507R382"/>
<dbReference type="EMBL" id="VIFY01000021">
    <property type="protein sequence ID" value="TQB75307.1"/>
    <property type="molecule type" value="Genomic_DNA"/>
</dbReference>
<keyword evidence="5" id="KW-1185">Reference proteome</keyword>
<dbReference type="GO" id="GO:0016783">
    <property type="term" value="F:sulfurtransferase activity"/>
    <property type="evidence" value="ECO:0007669"/>
    <property type="project" value="TreeGrafter"/>
</dbReference>
<evidence type="ECO:0000313" key="4">
    <source>
        <dbReference type="EMBL" id="TQB75307.1"/>
    </source>
</evidence>
<dbReference type="GO" id="GO:0032447">
    <property type="term" value="P:protein urmylation"/>
    <property type="evidence" value="ECO:0007669"/>
    <property type="project" value="UniProtKB-UniRule"/>
</dbReference>
<comment type="pathway">
    <text evidence="3">tRNA modification; 5-methoxycarbonylmethyl-2-thiouridine-tRNA biosynthesis.</text>
</comment>
<accession>A0A507R382</accession>
<dbReference type="SUPFAM" id="SSF52402">
    <property type="entry name" value="Adenine nucleotide alpha hydrolases-like"/>
    <property type="match status" value="1"/>
</dbReference>
<dbReference type="GO" id="GO:0002143">
    <property type="term" value="P:tRNA wobble position uridine thiolation"/>
    <property type="evidence" value="ECO:0007669"/>
    <property type="project" value="TreeGrafter"/>
</dbReference>
<proteinExistence type="inferred from homology"/>
<comment type="similarity">
    <text evidence="3">Belongs to the CTU2/NCS2 family.</text>
</comment>
<dbReference type="FunFam" id="3.40.50.620:FF:000143">
    <property type="entry name" value="Cytoplasmic tRNA 2-thiolation protein 2"/>
    <property type="match status" value="1"/>
</dbReference>
<comment type="subcellular location">
    <subcellularLocation>
        <location evidence="3">Cytoplasm</location>
    </subcellularLocation>
</comment>
<sequence>MPGTQLVSPCADCGDAESVLAVRNRRCLCGDCFCRYVQGKVERRVMDKYRRQGSDTPHRLLLPLSYGISSSVLLRVLDAHLKRQLSKAHGRAAYELHVLVIEPSTILPSASSSAEKFELVQKAFPRHSYTQVPFHSIFEYDPEIRKAMLEFAGPHLVDDPSSSDRERLHAFRASMSTATSKTDVDNILMARLITAFAKKLSCRAVIWGDSDSRLAAKTLANVAKGRGRSLTWQVSDGMSPWGVEFLFPLRDLFRAELQDYAKLVPELKNIIIPDIPLSDNILTRNLSIDELMTRYVDTQGEKYPGVMANVTRMVTKLDSAPVSTDPYCPFCGTFTGKLDEESSSPLDADTLRDGQFSQFCYGCARSRSEPVN</sequence>
<keyword evidence="2 3" id="KW-0819">tRNA processing</keyword>
<protein>
    <recommendedName>
        <fullName evidence="3">Cytoplasmic tRNA 2-thiolation protein 2</fullName>
    </recommendedName>
</protein>
<dbReference type="InterPro" id="IPR019407">
    <property type="entry name" value="CTU2"/>
</dbReference>
<dbReference type="Gene3D" id="3.40.50.620">
    <property type="entry name" value="HUPs"/>
    <property type="match status" value="1"/>
</dbReference>
<dbReference type="AlphaFoldDB" id="A0A507R382"/>
<comment type="function">
    <text evidence="3">Plays a central role in 2-thiolation of mcm(5)S(2)U at tRNA wobble positions of tRNA(Lys), tRNA(Glu) and tRNA(Gln). May act by forming a heterodimer with NCS6 that ligates sulfur from thiocarboxylated URM1 onto the uridine of tRNAs at wobble position. Prior mcm(5) tRNA modification by the elongator complex is required for 2-thiolation. May also be involved in protein urmylation.</text>
</comment>
<evidence type="ECO:0000256" key="3">
    <source>
        <dbReference type="HAMAP-Rule" id="MF_03054"/>
    </source>
</evidence>
<dbReference type="GO" id="GO:0016779">
    <property type="term" value="F:nucleotidyltransferase activity"/>
    <property type="evidence" value="ECO:0007669"/>
    <property type="project" value="UniProtKB-UniRule"/>
</dbReference>
<organism evidence="4 5">
    <name type="scientific">Monascus purpureus</name>
    <name type="common">Red mold</name>
    <name type="synonym">Monascus anka</name>
    <dbReference type="NCBI Taxonomy" id="5098"/>
    <lineage>
        <taxon>Eukaryota</taxon>
        <taxon>Fungi</taxon>
        <taxon>Dikarya</taxon>
        <taxon>Ascomycota</taxon>
        <taxon>Pezizomycotina</taxon>
        <taxon>Eurotiomycetes</taxon>
        <taxon>Eurotiomycetidae</taxon>
        <taxon>Eurotiales</taxon>
        <taxon>Aspergillaceae</taxon>
        <taxon>Monascus</taxon>
    </lineage>
</organism>
<dbReference type="GO" id="GO:0005829">
    <property type="term" value="C:cytosol"/>
    <property type="evidence" value="ECO:0007669"/>
    <property type="project" value="TreeGrafter"/>
</dbReference>
<gene>
    <name evidence="3 4" type="primary">NCS2</name>
    <name evidence="3" type="synonym">CTU2</name>
    <name evidence="4" type="ORF">MPDQ_003283</name>
</gene>
<dbReference type="InterPro" id="IPR014729">
    <property type="entry name" value="Rossmann-like_a/b/a_fold"/>
</dbReference>
<dbReference type="Pfam" id="PF10288">
    <property type="entry name" value="CTU2"/>
    <property type="match status" value="1"/>
</dbReference>
<dbReference type="OrthoDB" id="25129at2759"/>
<evidence type="ECO:0000256" key="1">
    <source>
        <dbReference type="ARBA" id="ARBA00022490"/>
    </source>
</evidence>
<evidence type="ECO:0000313" key="5">
    <source>
        <dbReference type="Proteomes" id="UP000319663"/>
    </source>
</evidence>
<dbReference type="PANTHER" id="PTHR20882:SF14">
    <property type="entry name" value="CYTOPLASMIC TRNA 2-THIOLATION PROTEIN 2"/>
    <property type="match status" value="1"/>
</dbReference>
<dbReference type="GO" id="GO:0000049">
    <property type="term" value="F:tRNA binding"/>
    <property type="evidence" value="ECO:0007669"/>
    <property type="project" value="InterPro"/>
</dbReference>
<name>A0A507R382_MONPU</name>
<dbReference type="UniPathway" id="UPA00988"/>
<evidence type="ECO:0000256" key="2">
    <source>
        <dbReference type="ARBA" id="ARBA00022694"/>
    </source>
</evidence>